<proteinExistence type="predicted"/>
<dbReference type="Proteomes" id="UP000486903">
    <property type="component" value="Unassembled WGS sequence"/>
</dbReference>
<feature type="transmembrane region" description="Helical" evidence="3">
    <location>
        <begin position="532"/>
        <end position="550"/>
    </location>
</feature>
<evidence type="ECO:0000259" key="4">
    <source>
        <dbReference type="Pfam" id="PF10145"/>
    </source>
</evidence>
<protein>
    <submittedName>
        <fullName evidence="5">Phage tail tape measure protein</fullName>
    </submittedName>
</protein>
<keyword evidence="3" id="KW-0812">Transmembrane</keyword>
<dbReference type="RefSeq" id="WP_003373997.1">
    <property type="nucleotide sequence ID" value="NZ_JACBBA010000001.1"/>
</dbReference>
<dbReference type="PANTHER" id="PTHR37813">
    <property type="entry name" value="FELS-2 PROPHAGE PROTEIN"/>
    <property type="match status" value="1"/>
</dbReference>
<organism evidence="5 6">
    <name type="scientific">Clostridium botulinum</name>
    <dbReference type="NCBI Taxonomy" id="1491"/>
    <lineage>
        <taxon>Bacteria</taxon>
        <taxon>Bacillati</taxon>
        <taxon>Bacillota</taxon>
        <taxon>Clostridia</taxon>
        <taxon>Eubacteriales</taxon>
        <taxon>Clostridiaceae</taxon>
        <taxon>Clostridium</taxon>
    </lineage>
</organism>
<keyword evidence="3" id="KW-0472">Membrane</keyword>
<dbReference type="AlphaFoldDB" id="A0A6B4JIW6"/>
<name>A0A6B4JIW6_CLOBO</name>
<keyword evidence="1" id="KW-1188">Viral release from host cell</keyword>
<sequence length="1086" mass="118097">MGTGATLKVGASNSEFNKAMRDMATQMKTVKSEFNLASTQAKLFGSATDQLKAKQSELTNKVKIQNDMLKNQENQTKTLTQNIDKQKSKQTELSSKIEETNKKYKESVQATGKNSEESKKLKGELDGLKIEYAKNDKAIDSNNRKLENAVIKMNGTKASLLENEKALGDINQKLSNVKIDEFAGKMDKVSKKSGEMADKMKPASTAILGVGVASATASTVFEDSMAKVFTIADETEVSYDDMKKAIMDLSSQTGISANDIADNVYNAISAGQKTGDAVNFVNNATKLAKAGFAESSDTLNILTTALNAYGLESSEATDISNKLIVAQNEGKTTVAELSSSMGAVIPIAKGANINMSELSTSYAVMTKNGIATAESGTMLKAMFGELTKSGSLTDKALRELSGKGFADLKAEGKGTTEILGMIDQYAQANGKSIKDMFGSVEAGTASITLLTQDGEEFNDILGKMNDSAGATDKAFETMSNTTGNTFKKSMNDIKISAISMGDVLVPITSSISNGLKNVTTWLSSLSEGQLKIVASIGGIIVGATGLLMLVSKVTGAIGTISTGISKIPNAMEGIGKAWTKLKPIGIAIKAFAMANPVVLIATVVIGLLVLMYTKCEWFRNGVNAIGNWLKNFFTVTLPNAFKVVVSFFQNDWKEILLFIVNPFAGAFALLYKHNDKFREKVNGFITAVKNLFVNGFNSVVNFFKGLPAKATVLWTRIKTAFTTGWNAVAIFFTTTIPAWISSIGTWFAELPNKIMYGLGALIGLLGTWGVEVWNYFSTNVPLWINNVVTFFSELPGKIWDFLVEVVTKLGEWGANVISWIATNVVTWITNIVNFYAELPGKIWTFLVSVVTKLGEWGNNIISWITTTVPTWIEGIVKFFTELPDKIWSWLVNVVTKVTEWGSNMLTTAKEGMGKVFDGIVDIFKNLPSKMLDIGRNIVLGIKDGIKNAWDGMTGWLGGLCDSFTQGVKDKFEIHSPSHIFRDEIGKMLALGIGVGFENEMPNINADVNRTLDGTIDIANTEALKDMNKTYSINNKTDYTNIFNKVLYKLDELENSFNVILNIDGRQVAKATSKYMDEELAFNSSRR</sequence>
<dbReference type="InterPro" id="IPR010090">
    <property type="entry name" value="Phage_tape_meas"/>
</dbReference>
<feature type="transmembrane region" description="Helical" evidence="3">
    <location>
        <begin position="725"/>
        <end position="748"/>
    </location>
</feature>
<evidence type="ECO:0000313" key="5">
    <source>
        <dbReference type="EMBL" id="NFV24609.1"/>
    </source>
</evidence>
<evidence type="ECO:0000256" key="2">
    <source>
        <dbReference type="SAM" id="MobiDB-lite"/>
    </source>
</evidence>
<gene>
    <name evidence="5" type="ORF">FDG31_00230</name>
</gene>
<dbReference type="EMBL" id="SXFB01000001">
    <property type="protein sequence ID" value="NFV24609.1"/>
    <property type="molecule type" value="Genomic_DNA"/>
</dbReference>
<reference evidence="5 6" key="1">
    <citation type="submission" date="2019-04" db="EMBL/GenBank/DDBJ databases">
        <title>Genome sequencing of Clostridium botulinum Groups I-IV and Clostridium butyricum.</title>
        <authorList>
            <person name="Brunt J."/>
            <person name="Van Vliet A.H.M."/>
            <person name="Stringer S.C."/>
            <person name="Carter A.T."/>
            <person name="Peck M.W."/>
        </authorList>
    </citation>
    <scope>NUCLEOTIDE SEQUENCE [LARGE SCALE GENOMIC DNA]</scope>
    <source>
        <strain evidence="5 6">BL81</strain>
    </source>
</reference>
<accession>A0A6B4JIW6</accession>
<dbReference type="NCBIfam" id="TIGR01760">
    <property type="entry name" value="tape_meas_TP901"/>
    <property type="match status" value="1"/>
</dbReference>
<comment type="caution">
    <text evidence="5">The sequence shown here is derived from an EMBL/GenBank/DDBJ whole genome shotgun (WGS) entry which is preliminary data.</text>
</comment>
<dbReference type="Pfam" id="PF10145">
    <property type="entry name" value="PhageMin_Tail"/>
    <property type="match status" value="1"/>
</dbReference>
<feature type="domain" description="Phage tail tape measure protein" evidence="4">
    <location>
        <begin position="244"/>
        <end position="438"/>
    </location>
</feature>
<dbReference type="PANTHER" id="PTHR37813:SF1">
    <property type="entry name" value="FELS-2 PROPHAGE PROTEIN"/>
    <property type="match status" value="1"/>
</dbReference>
<feature type="transmembrane region" description="Helical" evidence="3">
    <location>
        <begin position="655"/>
        <end position="671"/>
    </location>
</feature>
<evidence type="ECO:0000313" key="6">
    <source>
        <dbReference type="Proteomes" id="UP000486903"/>
    </source>
</evidence>
<evidence type="ECO:0000256" key="1">
    <source>
        <dbReference type="ARBA" id="ARBA00022612"/>
    </source>
</evidence>
<feature type="compositionally biased region" description="Basic and acidic residues" evidence="2">
    <location>
        <begin position="84"/>
        <end position="101"/>
    </location>
</feature>
<feature type="transmembrane region" description="Helical" evidence="3">
    <location>
        <begin position="590"/>
        <end position="612"/>
    </location>
</feature>
<feature type="region of interest" description="Disordered" evidence="2">
    <location>
        <begin position="80"/>
        <end position="101"/>
    </location>
</feature>
<keyword evidence="3" id="KW-1133">Transmembrane helix</keyword>
<evidence type="ECO:0000256" key="3">
    <source>
        <dbReference type="SAM" id="Phobius"/>
    </source>
</evidence>